<evidence type="ECO:0000313" key="3">
    <source>
        <dbReference type="Proteomes" id="UP001152561"/>
    </source>
</evidence>
<evidence type="ECO:0000313" key="2">
    <source>
        <dbReference type="EMBL" id="KAJ8551191.1"/>
    </source>
</evidence>
<protein>
    <submittedName>
        <fullName evidence="2">Uncharacterized protein</fullName>
    </submittedName>
</protein>
<reference evidence="3" key="1">
    <citation type="journal article" date="2023" name="Proc. Natl. Acad. Sci. U.S.A.">
        <title>Genomic and structural basis for evolution of tropane alkaloid biosynthesis.</title>
        <authorList>
            <person name="Wanga Y.-J."/>
            <person name="Taina T."/>
            <person name="Yua J.-Y."/>
            <person name="Lia J."/>
            <person name="Xua B."/>
            <person name="Chenc J."/>
            <person name="D'Auriad J.C."/>
            <person name="Huanga J.-P."/>
            <person name="Huanga S.-X."/>
        </authorList>
    </citation>
    <scope>NUCLEOTIDE SEQUENCE [LARGE SCALE GENOMIC DNA]</scope>
    <source>
        <strain evidence="3">cv. KIB-2019</strain>
    </source>
</reference>
<comment type="caution">
    <text evidence="2">The sequence shown here is derived from an EMBL/GenBank/DDBJ whole genome shotgun (WGS) entry which is preliminary data.</text>
</comment>
<proteinExistence type="predicted"/>
<dbReference type="AlphaFoldDB" id="A0A9Q1M6X9"/>
<dbReference type="Proteomes" id="UP001152561">
    <property type="component" value="Unassembled WGS sequence"/>
</dbReference>
<feature type="region of interest" description="Disordered" evidence="1">
    <location>
        <begin position="100"/>
        <end position="152"/>
    </location>
</feature>
<evidence type="ECO:0000256" key="1">
    <source>
        <dbReference type="SAM" id="MobiDB-lite"/>
    </source>
</evidence>
<gene>
    <name evidence="2" type="ORF">K7X08_000561</name>
</gene>
<sequence length="158" mass="18079">MKTNPNELRLVISGRWPFSTVQGNDRYYEISILDNESLQDFVVTPDTVRYMMNLDLLEMYIKTEVLDVVERPHMAMDVLTLARVSEIQARVEVDAYVDSHAGEGGDDFDGDALNDAYDSNEMSDSGDDNDNDNDQQPVNNVPQNTPFHRENIPFMYHL</sequence>
<feature type="compositionally biased region" description="Acidic residues" evidence="1">
    <location>
        <begin position="124"/>
        <end position="133"/>
    </location>
</feature>
<dbReference type="OrthoDB" id="1328080at2759"/>
<dbReference type="EMBL" id="JAJAGQ010000010">
    <property type="protein sequence ID" value="KAJ8551191.1"/>
    <property type="molecule type" value="Genomic_DNA"/>
</dbReference>
<organism evidence="2 3">
    <name type="scientific">Anisodus acutangulus</name>
    <dbReference type="NCBI Taxonomy" id="402998"/>
    <lineage>
        <taxon>Eukaryota</taxon>
        <taxon>Viridiplantae</taxon>
        <taxon>Streptophyta</taxon>
        <taxon>Embryophyta</taxon>
        <taxon>Tracheophyta</taxon>
        <taxon>Spermatophyta</taxon>
        <taxon>Magnoliopsida</taxon>
        <taxon>eudicotyledons</taxon>
        <taxon>Gunneridae</taxon>
        <taxon>Pentapetalae</taxon>
        <taxon>asterids</taxon>
        <taxon>lamiids</taxon>
        <taxon>Solanales</taxon>
        <taxon>Solanaceae</taxon>
        <taxon>Solanoideae</taxon>
        <taxon>Hyoscyameae</taxon>
        <taxon>Anisodus</taxon>
    </lineage>
</organism>
<keyword evidence="3" id="KW-1185">Reference proteome</keyword>
<feature type="compositionally biased region" description="Low complexity" evidence="1">
    <location>
        <begin position="134"/>
        <end position="144"/>
    </location>
</feature>
<accession>A0A9Q1M6X9</accession>
<name>A0A9Q1M6X9_9SOLA</name>